<dbReference type="Proteomes" id="UP000308886">
    <property type="component" value="Unassembled WGS sequence"/>
</dbReference>
<sequence length="330" mass="35935">MSNNTKKHLTDHSSNEMIREAIRAIALKGVVNSQTGAVRGTSKVTGYVAKIHSDESDELFGTIDVQEYADWSIAESDDAKIGYHEGVLLTAIQKDSQGYIIIPKLYSDVLVSKDPETNNEYVTMFSHVDLIQLDSHEKIMVGVREREEYKPDDEDAPDIHELELTGIQTTTEYTKDLAKTIAVTDENAEHVATQVIGNDPDDGLEIKHDVSGKSTSTMTEDDIVLEHDKANVTLDGSQAKMEMGKSAVIAEDGTVYVGSKSGTDDAVLGQQLATILSDLVGYLGQMMTPTMMGPQPPANVLASFIALKAKIQSFASSHSGFLTKKVQIQK</sequence>
<evidence type="ECO:0000313" key="1">
    <source>
        <dbReference type="EMBL" id="TGX82783.1"/>
    </source>
</evidence>
<organism evidence="1 2">
    <name type="scientific">Palleniella muris</name>
    <dbReference type="NCBI Taxonomy" id="3038145"/>
    <lineage>
        <taxon>Bacteria</taxon>
        <taxon>Pseudomonadati</taxon>
        <taxon>Bacteroidota</taxon>
        <taxon>Bacteroidia</taxon>
        <taxon>Bacteroidales</taxon>
        <taxon>Prevotellaceae</taxon>
        <taxon>Palleniella</taxon>
    </lineage>
</organism>
<accession>A0AC61QR25</accession>
<protein>
    <submittedName>
        <fullName evidence="1">Uncharacterized protein</fullName>
    </submittedName>
</protein>
<evidence type="ECO:0000313" key="2">
    <source>
        <dbReference type="Proteomes" id="UP000308886"/>
    </source>
</evidence>
<dbReference type="EMBL" id="SRZC01000007">
    <property type="protein sequence ID" value="TGX82783.1"/>
    <property type="molecule type" value="Genomic_DNA"/>
</dbReference>
<name>A0AC61QR25_9BACT</name>
<comment type="caution">
    <text evidence="1">The sequence shown here is derived from an EMBL/GenBank/DDBJ whole genome shotgun (WGS) entry which is preliminary data.</text>
</comment>
<keyword evidence="2" id="KW-1185">Reference proteome</keyword>
<gene>
    <name evidence="1" type="ORF">E5358_05445</name>
</gene>
<reference evidence="1" key="1">
    <citation type="submission" date="2019-04" db="EMBL/GenBank/DDBJ databases">
        <title>Microbes associate with the intestines of laboratory mice.</title>
        <authorList>
            <person name="Navarre W."/>
            <person name="Wong E."/>
            <person name="Huang K."/>
            <person name="Tropini C."/>
            <person name="Ng K."/>
            <person name="Yu B."/>
        </authorList>
    </citation>
    <scope>NUCLEOTIDE SEQUENCE</scope>
    <source>
        <strain evidence="1">NM73_A23</strain>
    </source>
</reference>
<proteinExistence type="predicted"/>